<accession>A0ABQ7C449</accession>
<keyword evidence="3" id="KW-1185">Reference proteome</keyword>
<dbReference type="EMBL" id="QGKV02000832">
    <property type="protein sequence ID" value="KAF3546921.1"/>
    <property type="molecule type" value="Genomic_DNA"/>
</dbReference>
<gene>
    <name evidence="2" type="ORF">DY000_02005125</name>
</gene>
<reference evidence="2 3" key="1">
    <citation type="journal article" date="2020" name="BMC Genomics">
        <title>Intraspecific diversification of the crop wild relative Brassica cretica Lam. using demographic model selection.</title>
        <authorList>
            <person name="Kioukis A."/>
            <person name="Michalopoulou V.A."/>
            <person name="Briers L."/>
            <person name="Pirintsos S."/>
            <person name="Studholme D.J."/>
            <person name="Pavlidis P."/>
            <person name="Sarris P.F."/>
        </authorList>
    </citation>
    <scope>NUCLEOTIDE SEQUENCE [LARGE SCALE GENOMIC DNA]</scope>
    <source>
        <strain evidence="3">cv. PFS-1207/04</strain>
    </source>
</reference>
<organism evidence="2 3">
    <name type="scientific">Brassica cretica</name>
    <name type="common">Mustard</name>
    <dbReference type="NCBI Taxonomy" id="69181"/>
    <lineage>
        <taxon>Eukaryota</taxon>
        <taxon>Viridiplantae</taxon>
        <taxon>Streptophyta</taxon>
        <taxon>Embryophyta</taxon>
        <taxon>Tracheophyta</taxon>
        <taxon>Spermatophyta</taxon>
        <taxon>Magnoliopsida</taxon>
        <taxon>eudicotyledons</taxon>
        <taxon>Gunneridae</taxon>
        <taxon>Pentapetalae</taxon>
        <taxon>rosids</taxon>
        <taxon>malvids</taxon>
        <taxon>Brassicales</taxon>
        <taxon>Brassicaceae</taxon>
        <taxon>Brassiceae</taxon>
        <taxon>Brassica</taxon>
    </lineage>
</organism>
<proteinExistence type="predicted"/>
<sequence length="542" mass="60311">MNTRHAEGQVDVEVSSGMAREHATGHVNAHVLPRMRPEACKTTHRPVHSRHWCWVLGFNITVPRRRFGGDKKCLVSFRNQKVKPHRLITVSHKTGEAVDKVIFLSRHTAVNLRLSRREPRLRLCGVSGLFLRPSDGSELKDEDDDGFLAALCFDQSNGGEDPYAFIQTEHGNLFQDFGSSSVSSDWEQKIFGIDRGTKIHQKDRNRVNQPRISRWLDLRDQDVVSTIKPAECQHKKEVPRRRLGGDKRGFVNIWNQRDEPHRLITILVVVLVLVCRSLLPQMPLASMIEDRGTTIPIEDRDQEIPERLRLCGIGNPGSLSETSSLTPHILLQGVGGSPGVPAKARTCLPVFSIRHLDPLPMDQVVHPCPRQDNTQPSHHAATTAIPQQFSFTRLTVMDNYPSERSRLFTPDKGRLSLLLNSHETGFCTASTFKVAYAIGSGVRPSLFSPGVVPNSHETAFSRTSPLKAILAIGSGIRSSLFFPDYLRVFSGPGVGGSPGMLVKARTCLPFIEEGAVTFPKVAPFRYRLACPAPFSLPLPYFG</sequence>
<feature type="region of interest" description="Disordered" evidence="1">
    <location>
        <begin position="1"/>
        <end position="20"/>
    </location>
</feature>
<name>A0ABQ7C449_BRACR</name>
<evidence type="ECO:0000313" key="3">
    <source>
        <dbReference type="Proteomes" id="UP000266723"/>
    </source>
</evidence>
<comment type="caution">
    <text evidence="2">The sequence shown here is derived from an EMBL/GenBank/DDBJ whole genome shotgun (WGS) entry which is preliminary data.</text>
</comment>
<protein>
    <submittedName>
        <fullName evidence="2">Uncharacterized protein</fullName>
    </submittedName>
</protein>
<evidence type="ECO:0000256" key="1">
    <source>
        <dbReference type="SAM" id="MobiDB-lite"/>
    </source>
</evidence>
<dbReference type="Proteomes" id="UP000266723">
    <property type="component" value="Unassembled WGS sequence"/>
</dbReference>
<evidence type="ECO:0000313" key="2">
    <source>
        <dbReference type="EMBL" id="KAF3546921.1"/>
    </source>
</evidence>